<name>A0A6M8J150_9ACTN</name>
<dbReference type="FunFam" id="3.60.70.12:FF:000001">
    <property type="entry name" value="Arginine biosynthesis bifunctional protein ArgJ, chloroplastic"/>
    <property type="match status" value="1"/>
</dbReference>
<dbReference type="InterPro" id="IPR016117">
    <property type="entry name" value="ArgJ-like_dom_sf"/>
</dbReference>
<accession>A0A6M8J150</accession>
<evidence type="ECO:0000256" key="5">
    <source>
        <dbReference type="ARBA" id="ARBA00022679"/>
    </source>
</evidence>
<dbReference type="GO" id="GO:0005737">
    <property type="term" value="C:cytoplasm"/>
    <property type="evidence" value="ECO:0007669"/>
    <property type="project" value="UniProtKB-SubCell"/>
</dbReference>
<dbReference type="NCBIfam" id="TIGR00120">
    <property type="entry name" value="ArgJ"/>
    <property type="match status" value="1"/>
</dbReference>
<reference evidence="11" key="1">
    <citation type="submission" date="2020-05" db="EMBL/GenBank/DDBJ databases">
        <title>Novel species in genus Nocardioides.</title>
        <authorList>
            <person name="Zhang G."/>
        </authorList>
    </citation>
    <scope>NUCLEOTIDE SEQUENCE [LARGE SCALE GENOMIC DNA]</scope>
    <source>
        <strain evidence="11">zg-1050</strain>
    </source>
</reference>
<keyword evidence="9" id="KW-0963">Cytoplasm</keyword>
<comment type="catalytic activity">
    <reaction evidence="8 9">
        <text>N(2)-acetyl-L-ornithine + L-glutamate = N-acetyl-L-glutamate + L-ornithine</text>
        <dbReference type="Rhea" id="RHEA:15349"/>
        <dbReference type="ChEBI" id="CHEBI:29985"/>
        <dbReference type="ChEBI" id="CHEBI:44337"/>
        <dbReference type="ChEBI" id="CHEBI:46911"/>
        <dbReference type="ChEBI" id="CHEBI:57805"/>
        <dbReference type="EC" id="2.3.1.35"/>
    </reaction>
</comment>
<protein>
    <recommendedName>
        <fullName evidence="9">Arginine biosynthesis bifunctional protein ArgJ</fullName>
    </recommendedName>
    <domain>
        <recommendedName>
            <fullName evidence="9">Glutamate N-acetyltransferase</fullName>
            <ecNumber evidence="9">2.3.1.35</ecNumber>
        </recommendedName>
        <alternativeName>
            <fullName evidence="9">Ornithine acetyltransferase</fullName>
            <shortName evidence="9">OATase</shortName>
        </alternativeName>
        <alternativeName>
            <fullName evidence="9">Ornithine transacetylase</fullName>
        </alternativeName>
    </domain>
    <domain>
        <recommendedName>
            <fullName evidence="9">Amino-acid acetyltransferase</fullName>
            <ecNumber evidence="9">2.3.1.1</ecNumber>
        </recommendedName>
        <alternativeName>
            <fullName evidence="9">N-acetylglutamate synthase</fullName>
            <shortName evidence="9">AGSase</shortName>
        </alternativeName>
    </domain>
    <component>
        <recommendedName>
            <fullName evidence="9">Arginine biosynthesis bifunctional protein ArgJ alpha chain</fullName>
        </recommendedName>
    </component>
    <component>
        <recommendedName>
            <fullName evidence="9">Arginine biosynthesis bifunctional protein ArgJ beta chain</fullName>
        </recommendedName>
    </component>
</protein>
<evidence type="ECO:0000256" key="2">
    <source>
        <dbReference type="ARBA" id="ARBA00011475"/>
    </source>
</evidence>
<evidence type="ECO:0000256" key="4">
    <source>
        <dbReference type="ARBA" id="ARBA00022605"/>
    </source>
</evidence>
<evidence type="ECO:0000256" key="1">
    <source>
        <dbReference type="ARBA" id="ARBA00006774"/>
    </source>
</evidence>
<keyword evidence="4 9" id="KW-0028">Amino-acid biosynthesis</keyword>
<dbReference type="PANTHER" id="PTHR23100:SF0">
    <property type="entry name" value="ARGININE BIOSYNTHESIS BIFUNCTIONAL PROTEIN ARGJ, MITOCHONDRIAL"/>
    <property type="match status" value="1"/>
</dbReference>
<keyword evidence="5 9" id="KW-0808">Transferase</keyword>
<keyword evidence="11" id="KW-1185">Reference proteome</keyword>
<evidence type="ECO:0000256" key="7">
    <source>
        <dbReference type="ARBA" id="ARBA00023315"/>
    </source>
</evidence>
<sequence length="438" mass="45179">MNAAPHTPSLPVEPLGLSLETELRSGLTPLENGGVTSARGFVAAGVHAGFKKDPSALDLALVASEHPCACAAVFTQNTFCAAPVEVSRQRLDDVGYGTVRAVMVNAGVANAATGPEGVERARASAALLADHLGCPEDEVLVASTGVIGRHMPLEPFRRLVPQLVAQATPQGGAQASSAIVTTDTHPKQVAVAFDGAPLGHPGVTFTVGGMAKGSGMIMPNMATMIAVITTDAPVAAPHLHSALSRAVGLSFNRVTVDSDTSTNDSCFVLASGAAAPHARPLTEESPGFELFESALVWVCSWLARAIAADGEGATKLVTVQVAGAASVADADAAARTIANSPLVKTALYGHDANWGRIAAALGRSGARFSQSSVSIDIMGLPVCRRGLAVAFDEEEALRRFERPDITVDVYLGAGSSSAFMWTCDLSHDYVTINGDYRS</sequence>
<dbReference type="FunFam" id="3.10.20.340:FF:000001">
    <property type="entry name" value="Arginine biosynthesis bifunctional protein ArgJ, chloroplastic"/>
    <property type="match status" value="1"/>
</dbReference>
<dbReference type="KEGG" id="bwa:HLV38_05995"/>
<dbReference type="EMBL" id="CP053716">
    <property type="protein sequence ID" value="QKF07710.1"/>
    <property type="molecule type" value="Genomic_DNA"/>
</dbReference>
<feature type="site" description="Involved in the stabilization of negative charge on the oxyanion by the formation of the oxyanion hole" evidence="9">
    <location>
        <position position="144"/>
    </location>
</feature>
<comment type="similarity">
    <text evidence="1 9">Belongs to the ArgJ family.</text>
</comment>
<feature type="chain" id="PRO_5027183822" description="Arginine biosynthesis bifunctional protein ArgJ beta chain" evidence="9">
    <location>
        <begin position="223"/>
        <end position="438"/>
    </location>
</feature>
<feature type="active site" description="Nucleophile" evidence="9">
    <location>
        <position position="223"/>
    </location>
</feature>
<evidence type="ECO:0000256" key="6">
    <source>
        <dbReference type="ARBA" id="ARBA00022813"/>
    </source>
</evidence>
<dbReference type="Pfam" id="PF01960">
    <property type="entry name" value="ArgJ"/>
    <property type="match status" value="1"/>
</dbReference>
<feature type="binding site" evidence="9">
    <location>
        <position position="438"/>
    </location>
    <ligand>
        <name>substrate</name>
    </ligand>
</feature>
<dbReference type="GO" id="GO:0004358">
    <property type="term" value="F:L-glutamate N-acetyltransferase activity, acting on acetyl-L-ornithine as donor"/>
    <property type="evidence" value="ECO:0007669"/>
    <property type="project" value="UniProtKB-UniRule"/>
</dbReference>
<dbReference type="NCBIfam" id="NF003802">
    <property type="entry name" value="PRK05388.1"/>
    <property type="match status" value="1"/>
</dbReference>
<comment type="subunit">
    <text evidence="2 9">Heterotetramer of two alpha and two beta chains.</text>
</comment>
<evidence type="ECO:0000313" key="10">
    <source>
        <dbReference type="EMBL" id="QKF07710.1"/>
    </source>
</evidence>
<evidence type="ECO:0000313" key="11">
    <source>
        <dbReference type="Proteomes" id="UP000503297"/>
    </source>
</evidence>
<dbReference type="AlphaFoldDB" id="A0A6M8J150"/>
<dbReference type="PANTHER" id="PTHR23100">
    <property type="entry name" value="ARGININE BIOSYNTHESIS BIFUNCTIONAL PROTEIN ARGJ"/>
    <property type="match status" value="1"/>
</dbReference>
<organism evidence="10 11">
    <name type="scientific">Berryella wangjianweii</name>
    <dbReference type="NCBI Taxonomy" id="2734634"/>
    <lineage>
        <taxon>Bacteria</taxon>
        <taxon>Bacillati</taxon>
        <taxon>Actinomycetota</taxon>
        <taxon>Coriobacteriia</taxon>
        <taxon>Eggerthellales</taxon>
        <taxon>Eggerthellaceae</taxon>
        <taxon>Berryella</taxon>
    </lineage>
</organism>
<dbReference type="RefSeq" id="WP_172300565.1">
    <property type="nucleotide sequence ID" value="NZ_CP053716.1"/>
</dbReference>
<dbReference type="UniPathway" id="UPA00068">
    <property type="reaction ID" value="UER00106"/>
</dbReference>
<comment type="pathway">
    <text evidence="9">Amino-acid biosynthesis; L-arginine biosynthesis; L-ornithine and N-acetyl-L-glutamate from L-glutamate and N(2)-acetyl-L-ornithine (cyclic): step 1/1.</text>
</comment>
<dbReference type="EC" id="2.3.1.1" evidence="9"/>
<evidence type="ECO:0000256" key="9">
    <source>
        <dbReference type="HAMAP-Rule" id="MF_01106"/>
    </source>
</evidence>
<dbReference type="GO" id="GO:0006526">
    <property type="term" value="P:L-arginine biosynthetic process"/>
    <property type="evidence" value="ECO:0007669"/>
    <property type="project" value="UniProtKB-UniRule"/>
</dbReference>
<dbReference type="GO" id="GO:0006592">
    <property type="term" value="P:ornithine biosynthetic process"/>
    <property type="evidence" value="ECO:0007669"/>
    <property type="project" value="TreeGrafter"/>
</dbReference>
<dbReference type="CDD" id="cd02152">
    <property type="entry name" value="OAT"/>
    <property type="match status" value="1"/>
</dbReference>
<dbReference type="GO" id="GO:0004042">
    <property type="term" value="F:L-glutamate N-acetyltransferase activity"/>
    <property type="evidence" value="ECO:0007669"/>
    <property type="project" value="UniProtKB-UniRule"/>
</dbReference>
<proteinExistence type="inferred from homology"/>
<dbReference type="Gene3D" id="3.60.70.12">
    <property type="entry name" value="L-amino peptidase D-ALA esterase/amidase"/>
    <property type="match status" value="1"/>
</dbReference>
<comment type="subcellular location">
    <subcellularLocation>
        <location evidence="9">Cytoplasm</location>
    </subcellularLocation>
</comment>
<keyword evidence="3 9" id="KW-0055">Arginine biosynthesis</keyword>
<feature type="binding site" evidence="9">
    <location>
        <position position="223"/>
    </location>
    <ligand>
        <name>substrate</name>
    </ligand>
</feature>
<feature type="binding site" evidence="9">
    <location>
        <position position="311"/>
    </location>
    <ligand>
        <name>substrate</name>
    </ligand>
</feature>
<dbReference type="InterPro" id="IPR042195">
    <property type="entry name" value="ArgJ_beta_C"/>
</dbReference>
<feature type="binding site" evidence="9">
    <location>
        <position position="181"/>
    </location>
    <ligand>
        <name>substrate</name>
    </ligand>
</feature>
<comment type="catalytic activity">
    <reaction evidence="9">
        <text>L-glutamate + acetyl-CoA = N-acetyl-L-glutamate + CoA + H(+)</text>
        <dbReference type="Rhea" id="RHEA:24292"/>
        <dbReference type="ChEBI" id="CHEBI:15378"/>
        <dbReference type="ChEBI" id="CHEBI:29985"/>
        <dbReference type="ChEBI" id="CHEBI:44337"/>
        <dbReference type="ChEBI" id="CHEBI:57287"/>
        <dbReference type="ChEBI" id="CHEBI:57288"/>
        <dbReference type="EC" id="2.3.1.1"/>
    </reaction>
</comment>
<dbReference type="Proteomes" id="UP000503297">
    <property type="component" value="Chromosome"/>
</dbReference>
<dbReference type="HAMAP" id="MF_01106">
    <property type="entry name" value="ArgJ"/>
    <property type="match status" value="1"/>
</dbReference>
<feature type="binding site" evidence="9">
    <location>
        <position position="212"/>
    </location>
    <ligand>
        <name>substrate</name>
    </ligand>
</feature>
<evidence type="ECO:0000256" key="8">
    <source>
        <dbReference type="ARBA" id="ARBA00049439"/>
    </source>
</evidence>
<keyword evidence="7 9" id="KW-0012">Acyltransferase</keyword>
<gene>
    <name evidence="9 10" type="primary">argJ</name>
    <name evidence="10" type="ORF">HLV38_05995</name>
</gene>
<comment type="pathway">
    <text evidence="9">Amino-acid biosynthesis; L-arginine biosynthesis; N(2)-acetyl-L-ornithine from L-glutamate: step 1/4.</text>
</comment>
<feature type="site" description="Cleavage; by autolysis" evidence="9">
    <location>
        <begin position="222"/>
        <end position="223"/>
    </location>
</feature>
<keyword evidence="9" id="KW-0511">Multifunctional enzyme</keyword>
<evidence type="ECO:0000256" key="3">
    <source>
        <dbReference type="ARBA" id="ARBA00022571"/>
    </source>
</evidence>
<dbReference type="EC" id="2.3.1.35" evidence="9"/>
<feature type="binding site" evidence="9">
    <location>
        <position position="433"/>
    </location>
    <ligand>
        <name>substrate</name>
    </ligand>
</feature>
<feature type="site" description="Involved in the stabilization of negative charge on the oxyanion by the formation of the oxyanion hole" evidence="9">
    <location>
        <position position="145"/>
    </location>
</feature>
<dbReference type="Gene3D" id="3.10.20.340">
    <property type="entry name" value="ArgJ beta chain, C-terminal domain"/>
    <property type="match status" value="1"/>
</dbReference>
<dbReference type="InterPro" id="IPR002813">
    <property type="entry name" value="Arg_biosynth_ArgJ"/>
</dbReference>
<feature type="chain" id="PRO_5027183821" description="Arginine biosynthesis bifunctional protein ArgJ alpha chain" evidence="9">
    <location>
        <begin position="1"/>
        <end position="222"/>
    </location>
</feature>
<dbReference type="SUPFAM" id="SSF56266">
    <property type="entry name" value="DmpA/ArgJ-like"/>
    <property type="match status" value="1"/>
</dbReference>
<keyword evidence="6 9" id="KW-0068">Autocatalytic cleavage</keyword>
<comment type="function">
    <text evidence="9">Catalyzes two activities which are involved in the cyclic version of arginine biosynthesis: the synthesis of N-acetylglutamate from glutamate and acetyl-CoA as the acetyl donor, and of ornithine by transacetylation between N(2)-acetylornithine and glutamate.</text>
</comment>